<sequence length="141" mass="15289">MTLHQPKGSPAPSILTHENSATSPTRSDFNARSFSPLSLTGITRGNVYRPPSSDADSLAEVLKRRIRVPARAGGLRGTSEDLSAGREGGAREVSLSHVLTNAVLLQEFVLEIVAVLQVRASLFEEDRSVLSNFRWLSGDFD</sequence>
<feature type="compositionally biased region" description="Polar residues" evidence="1">
    <location>
        <begin position="16"/>
        <end position="33"/>
    </location>
</feature>
<evidence type="ECO:0000313" key="2">
    <source>
        <dbReference type="EMBL" id="KAK5198523.1"/>
    </source>
</evidence>
<dbReference type="EMBL" id="JAVRRA010017575">
    <property type="protein sequence ID" value="KAK5198523.1"/>
    <property type="molecule type" value="Genomic_DNA"/>
</dbReference>
<accession>A0ABR0LLV1</accession>
<feature type="region of interest" description="Disordered" evidence="1">
    <location>
        <begin position="1"/>
        <end position="33"/>
    </location>
</feature>
<gene>
    <name evidence="2" type="ORF">LTR16_006314</name>
</gene>
<evidence type="ECO:0000256" key="1">
    <source>
        <dbReference type="SAM" id="MobiDB-lite"/>
    </source>
</evidence>
<comment type="caution">
    <text evidence="2">The sequence shown here is derived from an EMBL/GenBank/DDBJ whole genome shotgun (WGS) entry which is preliminary data.</text>
</comment>
<protein>
    <submittedName>
        <fullName evidence="2">Uncharacterized protein</fullName>
    </submittedName>
</protein>
<organism evidence="2 3">
    <name type="scientific">Cryomyces antarcticus</name>
    <dbReference type="NCBI Taxonomy" id="329879"/>
    <lineage>
        <taxon>Eukaryota</taxon>
        <taxon>Fungi</taxon>
        <taxon>Dikarya</taxon>
        <taxon>Ascomycota</taxon>
        <taxon>Pezizomycotina</taxon>
        <taxon>Dothideomycetes</taxon>
        <taxon>Dothideomycetes incertae sedis</taxon>
        <taxon>Cryomyces</taxon>
    </lineage>
</organism>
<evidence type="ECO:0000313" key="3">
    <source>
        <dbReference type="Proteomes" id="UP001357485"/>
    </source>
</evidence>
<proteinExistence type="predicted"/>
<keyword evidence="3" id="KW-1185">Reference proteome</keyword>
<dbReference type="Proteomes" id="UP001357485">
    <property type="component" value="Unassembled WGS sequence"/>
</dbReference>
<name>A0ABR0LLV1_9PEZI</name>
<reference evidence="2 3" key="1">
    <citation type="submission" date="2023-08" db="EMBL/GenBank/DDBJ databases">
        <title>Black Yeasts Isolated from many extreme environments.</title>
        <authorList>
            <person name="Coleine C."/>
            <person name="Stajich J.E."/>
            <person name="Selbmann L."/>
        </authorList>
    </citation>
    <scope>NUCLEOTIDE SEQUENCE [LARGE SCALE GENOMIC DNA]</scope>
    <source>
        <strain evidence="2 3">CCFEE 536</strain>
    </source>
</reference>